<dbReference type="PANTHER" id="PTHR34145">
    <property type="entry name" value="OS02G0105600 PROTEIN"/>
    <property type="match status" value="1"/>
</dbReference>
<dbReference type="InterPro" id="IPR001810">
    <property type="entry name" value="F-box_dom"/>
</dbReference>
<dbReference type="InterPro" id="IPR053772">
    <property type="entry name" value="At1g61320/At1g61330-like"/>
</dbReference>
<evidence type="ECO:0000313" key="2">
    <source>
        <dbReference type="EMBL" id="CAL4945573.1"/>
    </source>
</evidence>
<dbReference type="Proteomes" id="UP001497457">
    <property type="component" value="Chromosome 17b"/>
</dbReference>
<dbReference type="SUPFAM" id="SSF81383">
    <property type="entry name" value="F-box domain"/>
    <property type="match status" value="1"/>
</dbReference>
<dbReference type="PANTHER" id="PTHR34145:SF57">
    <property type="entry name" value="F-BOX DOMAIN-CONTAINING PROTEIN"/>
    <property type="match status" value="1"/>
</dbReference>
<feature type="domain" description="F-box" evidence="1">
    <location>
        <begin position="37"/>
        <end position="73"/>
    </location>
</feature>
<protein>
    <recommendedName>
        <fullName evidence="1">F-box domain-containing protein</fullName>
    </recommendedName>
</protein>
<organism evidence="2 3">
    <name type="scientific">Urochloa decumbens</name>
    <dbReference type="NCBI Taxonomy" id="240449"/>
    <lineage>
        <taxon>Eukaryota</taxon>
        <taxon>Viridiplantae</taxon>
        <taxon>Streptophyta</taxon>
        <taxon>Embryophyta</taxon>
        <taxon>Tracheophyta</taxon>
        <taxon>Spermatophyta</taxon>
        <taxon>Magnoliopsida</taxon>
        <taxon>Liliopsida</taxon>
        <taxon>Poales</taxon>
        <taxon>Poaceae</taxon>
        <taxon>PACMAD clade</taxon>
        <taxon>Panicoideae</taxon>
        <taxon>Panicodae</taxon>
        <taxon>Paniceae</taxon>
        <taxon>Melinidinae</taxon>
        <taxon>Urochloa</taxon>
    </lineage>
</organism>
<dbReference type="Gene3D" id="3.80.10.10">
    <property type="entry name" value="Ribonuclease Inhibitor"/>
    <property type="match status" value="1"/>
</dbReference>
<dbReference type="InterPro" id="IPR055357">
    <property type="entry name" value="LRR_At1g61320_AtMIF1"/>
</dbReference>
<sequence length="397" mass="45384">MTLFLAESNQMENNIVHRSKRLKRCHNKPMPRQISAKLKLSDCPEDVLGTILSKLPTKEIVRTSVLSSKWNQIWTVCPKLRFDGGTMCSKDVIGTQFSTQKFIENVNGVIKQYNGKLVEELEVKFEFDSKLAEHLNGWVSFALSSRAKNLSLHLLPANFWLCLDRYRFPFELFDGGKISRLQQVQLSFVSLESLPQVSGFPNLKKLDLHVVRATQIGLPNMLANCTSLEWLSLVQCHLDDELTVACPLPRLLYLHIAYCGLSKIEFNAMNLQTFVYIGRWHPIYLDHALELKDASLYFMDKITLEDALVALPNVLPKVRNLRLRSLMSLETPGLLGKISKFLQLKYLQLSFFVKADDQINILYLASFLSDAPFIEELEIHSLPTLLRGYQEASTLYT</sequence>
<gene>
    <name evidence="2" type="ORF">URODEC1_LOCUS35562</name>
</gene>
<dbReference type="PROSITE" id="PS50181">
    <property type="entry name" value="FBOX"/>
    <property type="match status" value="1"/>
</dbReference>
<evidence type="ECO:0000259" key="1">
    <source>
        <dbReference type="PROSITE" id="PS50181"/>
    </source>
</evidence>
<reference evidence="3" key="1">
    <citation type="submission" date="2024-06" db="EMBL/GenBank/DDBJ databases">
        <authorList>
            <person name="Ryan C."/>
        </authorList>
    </citation>
    <scope>NUCLEOTIDE SEQUENCE [LARGE SCALE GENOMIC DNA]</scope>
</reference>
<accession>A0ABC8YK38</accession>
<name>A0ABC8YK38_9POAL</name>
<dbReference type="AlphaFoldDB" id="A0ABC8YK38"/>
<dbReference type="InterPro" id="IPR053781">
    <property type="entry name" value="F-box_AtFBL13-like"/>
</dbReference>
<dbReference type="Pfam" id="PF00646">
    <property type="entry name" value="F-box"/>
    <property type="match status" value="1"/>
</dbReference>
<proteinExistence type="predicted"/>
<dbReference type="SUPFAM" id="SSF52047">
    <property type="entry name" value="RNI-like"/>
    <property type="match status" value="1"/>
</dbReference>
<keyword evidence="3" id="KW-1185">Reference proteome</keyword>
<dbReference type="Pfam" id="PF23622">
    <property type="entry name" value="LRR_At1g61320_AtMIF1"/>
    <property type="match status" value="1"/>
</dbReference>
<dbReference type="SMART" id="SM00256">
    <property type="entry name" value="FBOX"/>
    <property type="match status" value="1"/>
</dbReference>
<dbReference type="InterPro" id="IPR032675">
    <property type="entry name" value="LRR_dom_sf"/>
</dbReference>
<dbReference type="EMBL" id="OZ075127">
    <property type="protein sequence ID" value="CAL4945573.1"/>
    <property type="molecule type" value="Genomic_DNA"/>
</dbReference>
<reference evidence="2 3" key="2">
    <citation type="submission" date="2024-10" db="EMBL/GenBank/DDBJ databases">
        <authorList>
            <person name="Ryan C."/>
        </authorList>
    </citation>
    <scope>NUCLEOTIDE SEQUENCE [LARGE SCALE GENOMIC DNA]</scope>
</reference>
<evidence type="ECO:0000313" key="3">
    <source>
        <dbReference type="Proteomes" id="UP001497457"/>
    </source>
</evidence>
<dbReference type="CDD" id="cd22160">
    <property type="entry name" value="F-box_AtFBL13-like"/>
    <property type="match status" value="1"/>
</dbReference>
<dbReference type="InterPro" id="IPR036047">
    <property type="entry name" value="F-box-like_dom_sf"/>
</dbReference>